<dbReference type="InParanoid" id="A0A067MG76"/>
<evidence type="ECO:0000256" key="1">
    <source>
        <dbReference type="SAM" id="MobiDB-lite"/>
    </source>
</evidence>
<dbReference type="HOGENOM" id="CLU_1160942_0_0_1"/>
<organism evidence="2 3">
    <name type="scientific">Botryobasidium botryosum (strain FD-172 SS1)</name>
    <dbReference type="NCBI Taxonomy" id="930990"/>
    <lineage>
        <taxon>Eukaryota</taxon>
        <taxon>Fungi</taxon>
        <taxon>Dikarya</taxon>
        <taxon>Basidiomycota</taxon>
        <taxon>Agaricomycotina</taxon>
        <taxon>Agaricomycetes</taxon>
        <taxon>Cantharellales</taxon>
        <taxon>Botryobasidiaceae</taxon>
        <taxon>Botryobasidium</taxon>
    </lineage>
</organism>
<reference evidence="3" key="1">
    <citation type="journal article" date="2014" name="Proc. Natl. Acad. Sci. U.S.A.">
        <title>Extensive sampling of basidiomycete genomes demonstrates inadequacy of the white-rot/brown-rot paradigm for wood decay fungi.</title>
        <authorList>
            <person name="Riley R."/>
            <person name="Salamov A.A."/>
            <person name="Brown D.W."/>
            <person name="Nagy L.G."/>
            <person name="Floudas D."/>
            <person name="Held B.W."/>
            <person name="Levasseur A."/>
            <person name="Lombard V."/>
            <person name="Morin E."/>
            <person name="Otillar R."/>
            <person name="Lindquist E.A."/>
            <person name="Sun H."/>
            <person name="LaButti K.M."/>
            <person name="Schmutz J."/>
            <person name="Jabbour D."/>
            <person name="Luo H."/>
            <person name="Baker S.E."/>
            <person name="Pisabarro A.G."/>
            <person name="Walton J.D."/>
            <person name="Blanchette R.A."/>
            <person name="Henrissat B."/>
            <person name="Martin F."/>
            <person name="Cullen D."/>
            <person name="Hibbett D.S."/>
            <person name="Grigoriev I.V."/>
        </authorList>
    </citation>
    <scope>NUCLEOTIDE SEQUENCE [LARGE SCALE GENOMIC DNA]</scope>
    <source>
        <strain evidence="3">FD-172 SS1</strain>
    </source>
</reference>
<protein>
    <submittedName>
        <fullName evidence="2">Uncharacterized protein</fullName>
    </submittedName>
</protein>
<dbReference type="EMBL" id="KL198037">
    <property type="protein sequence ID" value="KDQ14519.1"/>
    <property type="molecule type" value="Genomic_DNA"/>
</dbReference>
<proteinExistence type="predicted"/>
<keyword evidence="3" id="KW-1185">Reference proteome</keyword>
<feature type="region of interest" description="Disordered" evidence="1">
    <location>
        <begin position="1"/>
        <end position="25"/>
    </location>
</feature>
<name>A0A067MG76_BOTB1</name>
<sequence length="239" mass="26723">MPSAVASQPASVNAGSSKTPATRNENLRSVLPRPYLLSLGGRTLSVDADGRFDTTNVSWPKESILKYVGRDISNVPWVKMKNLLAEIFDHSPVRHVITSSKCLLVFQRPVSDEELRRVGACISRLNGSQVTWTKPYGDEEKAYRKDWVASAVKRTSSLVFSGVPTSKYLVNNDIELEMQMYGAACENLYEERAIVRDTEVIDALELLDIRLAVQELTGHRGKAAVYKELLDRARPKPHH</sequence>
<gene>
    <name evidence="2" type="ORF">BOTBODRAFT_66113</name>
</gene>
<feature type="compositionally biased region" description="Polar residues" evidence="1">
    <location>
        <begin position="1"/>
        <end position="24"/>
    </location>
</feature>
<evidence type="ECO:0000313" key="3">
    <source>
        <dbReference type="Proteomes" id="UP000027195"/>
    </source>
</evidence>
<dbReference type="Proteomes" id="UP000027195">
    <property type="component" value="Unassembled WGS sequence"/>
</dbReference>
<dbReference type="AlphaFoldDB" id="A0A067MG76"/>
<accession>A0A067MG76</accession>
<evidence type="ECO:0000313" key="2">
    <source>
        <dbReference type="EMBL" id="KDQ14519.1"/>
    </source>
</evidence>